<evidence type="ECO:0000313" key="2">
    <source>
        <dbReference type="Proteomes" id="UP001162992"/>
    </source>
</evidence>
<gene>
    <name evidence="1" type="ORF">O6H91_11G019700</name>
</gene>
<organism evidence="1 2">
    <name type="scientific">Diphasiastrum complanatum</name>
    <name type="common">Issler's clubmoss</name>
    <name type="synonym">Lycopodium complanatum</name>
    <dbReference type="NCBI Taxonomy" id="34168"/>
    <lineage>
        <taxon>Eukaryota</taxon>
        <taxon>Viridiplantae</taxon>
        <taxon>Streptophyta</taxon>
        <taxon>Embryophyta</taxon>
        <taxon>Tracheophyta</taxon>
        <taxon>Lycopodiopsida</taxon>
        <taxon>Lycopodiales</taxon>
        <taxon>Lycopodiaceae</taxon>
        <taxon>Lycopodioideae</taxon>
        <taxon>Diphasiastrum</taxon>
    </lineage>
</organism>
<sequence>MRQLSREFSAAQETVANICFEGMIDTLGQSSEDWSKFQNLPHFNNQLPSVIPWNGGCTLEAHGLNRGNVNPYIGPHYQQPLPVNSTQGSSKRLREEGMISSSPEVVNLLEEYCSGQVATESVSQWNHFALSLEWQAKRSKRIPEQKNSGIRDSPQRFPSELNSENAQPHPPISDFKEDQETAANWQSIQVSSAILSVDPSLTKLRLDDSGVSSAQQKLSPRKPRYRGVRQRPWGKWASEIRVPKKGARVWLGTFSTAEEAARAYDAAAVKLRGIRARLNFPDDPHTFADCRAGIALSSSDQPSITILAACLPMRSPSTLFPWDPMSQTYKLPAQLPSVNQTRLLSFFTFPSLFSINYDNIGFQQLDALPESSFGTSFDLPSPIPLHKQIPPLPEDTREWPLQNESCFQTRFEDCSLWRSPSGSSTASTLAIDQLNLQVKQQRSLPFFQSPGDMSRTQPMASTMEANERLQQPFPDLTPPQTQVQCNGPINLSSEQIFDQSPAWSSGDLKWLLENLFP</sequence>
<protein>
    <submittedName>
        <fullName evidence="1">Uncharacterized protein</fullName>
    </submittedName>
</protein>
<keyword evidence="2" id="KW-1185">Reference proteome</keyword>
<name>A0ACC2C6S8_DIPCM</name>
<dbReference type="EMBL" id="CM055102">
    <property type="protein sequence ID" value="KAJ7537738.1"/>
    <property type="molecule type" value="Genomic_DNA"/>
</dbReference>
<reference evidence="2" key="1">
    <citation type="journal article" date="2024" name="Proc. Natl. Acad. Sci. U.S.A.">
        <title>Extraordinary preservation of gene collinearity over three hundred million years revealed in homosporous lycophytes.</title>
        <authorList>
            <person name="Li C."/>
            <person name="Wickell D."/>
            <person name="Kuo L.Y."/>
            <person name="Chen X."/>
            <person name="Nie B."/>
            <person name="Liao X."/>
            <person name="Peng D."/>
            <person name="Ji J."/>
            <person name="Jenkins J."/>
            <person name="Williams M."/>
            <person name="Shu S."/>
            <person name="Plott C."/>
            <person name="Barry K."/>
            <person name="Rajasekar S."/>
            <person name="Grimwood J."/>
            <person name="Han X."/>
            <person name="Sun S."/>
            <person name="Hou Z."/>
            <person name="He W."/>
            <person name="Dai G."/>
            <person name="Sun C."/>
            <person name="Schmutz J."/>
            <person name="Leebens-Mack J.H."/>
            <person name="Li F.W."/>
            <person name="Wang L."/>
        </authorList>
    </citation>
    <scope>NUCLEOTIDE SEQUENCE [LARGE SCALE GENOMIC DNA]</scope>
    <source>
        <strain evidence="2">cv. PW_Plant_1</strain>
    </source>
</reference>
<comment type="caution">
    <text evidence="1">The sequence shown here is derived from an EMBL/GenBank/DDBJ whole genome shotgun (WGS) entry which is preliminary data.</text>
</comment>
<evidence type="ECO:0000313" key="1">
    <source>
        <dbReference type="EMBL" id="KAJ7537738.1"/>
    </source>
</evidence>
<proteinExistence type="predicted"/>
<accession>A0ACC2C6S8</accession>
<dbReference type="Proteomes" id="UP001162992">
    <property type="component" value="Chromosome 11"/>
</dbReference>